<dbReference type="Pfam" id="PF23174">
    <property type="entry name" value="bHLH_ILI"/>
    <property type="match status" value="1"/>
</dbReference>
<dbReference type="AlphaFoldDB" id="A0AAW2IVB8"/>
<protein>
    <submittedName>
        <fullName evidence="8">Transcription factor ILI6</fullName>
    </submittedName>
</protein>
<comment type="caution">
    <text evidence="8">The sequence shown here is derived from an EMBL/GenBank/DDBJ whole genome shotgun (WGS) entry which is preliminary data.</text>
</comment>
<keyword evidence="2" id="KW-0341">Growth regulation</keyword>
<gene>
    <name evidence="8" type="ORF">Sangu_2751100</name>
</gene>
<feature type="coiled-coil region" evidence="6">
    <location>
        <begin position="48"/>
        <end position="75"/>
    </location>
</feature>
<dbReference type="EMBL" id="JACGWK010001558">
    <property type="protein sequence ID" value="KAL0286050.1"/>
    <property type="molecule type" value="Genomic_DNA"/>
</dbReference>
<accession>A0AAW2IVB8</accession>
<dbReference type="PANTHER" id="PTHR38546">
    <property type="entry name" value="DNA BINDING PROTEIN"/>
    <property type="match status" value="1"/>
</dbReference>
<evidence type="ECO:0000256" key="2">
    <source>
        <dbReference type="ARBA" id="ARBA00022604"/>
    </source>
</evidence>
<reference evidence="8" key="1">
    <citation type="submission" date="2020-06" db="EMBL/GenBank/DDBJ databases">
        <authorList>
            <person name="Li T."/>
            <person name="Hu X."/>
            <person name="Zhang T."/>
            <person name="Song X."/>
            <person name="Zhang H."/>
            <person name="Dai N."/>
            <person name="Sheng W."/>
            <person name="Hou X."/>
            <person name="Wei L."/>
        </authorList>
    </citation>
    <scope>NUCLEOTIDE SEQUENCE</scope>
    <source>
        <strain evidence="8">G01</strain>
        <tissue evidence="8">Leaf</tissue>
    </source>
</reference>
<proteinExistence type="predicted"/>
<keyword evidence="3" id="KW-0805">Transcription regulation</keyword>
<evidence type="ECO:0000259" key="7">
    <source>
        <dbReference type="PROSITE" id="PS50888"/>
    </source>
</evidence>
<keyword evidence="4" id="KW-0804">Transcription</keyword>
<keyword evidence="6" id="KW-0175">Coiled coil</keyword>
<feature type="domain" description="BHLH" evidence="7">
    <location>
        <begin position="2"/>
        <end position="58"/>
    </location>
</feature>
<dbReference type="GO" id="GO:0046983">
    <property type="term" value="F:protein dimerization activity"/>
    <property type="evidence" value="ECO:0007669"/>
    <property type="project" value="InterPro"/>
</dbReference>
<name>A0AAW2IVB8_9LAMI</name>
<dbReference type="InterPro" id="IPR036638">
    <property type="entry name" value="HLH_DNA-bd_sf"/>
</dbReference>
<dbReference type="GO" id="GO:0005634">
    <property type="term" value="C:nucleus"/>
    <property type="evidence" value="ECO:0007669"/>
    <property type="project" value="UniProtKB-SubCell"/>
</dbReference>
<keyword evidence="5" id="KW-0539">Nucleus</keyword>
<sequence>MSNKRGRDISSRLTEDEINGLVLRLQELLPSDSSSSCNNTKVSASKIVKETCNYIKKLQKEVDDLSDRLSQLLASGDITALDADIIRRLLQQ</sequence>
<dbReference type="InterPro" id="IPR044293">
    <property type="entry name" value="PRE"/>
</dbReference>
<dbReference type="InterPro" id="IPR011598">
    <property type="entry name" value="bHLH_dom"/>
</dbReference>
<comment type="subcellular location">
    <subcellularLocation>
        <location evidence="1">Nucleus</location>
    </subcellularLocation>
</comment>
<evidence type="ECO:0000256" key="5">
    <source>
        <dbReference type="ARBA" id="ARBA00023242"/>
    </source>
</evidence>
<dbReference type="GO" id="GO:0006355">
    <property type="term" value="P:regulation of DNA-templated transcription"/>
    <property type="evidence" value="ECO:0007669"/>
    <property type="project" value="InterPro"/>
</dbReference>
<evidence type="ECO:0000256" key="6">
    <source>
        <dbReference type="SAM" id="Coils"/>
    </source>
</evidence>
<dbReference type="InterPro" id="IPR044172">
    <property type="entry name" value="ILI2-like"/>
</dbReference>
<evidence type="ECO:0000313" key="8">
    <source>
        <dbReference type="EMBL" id="KAL0286050.1"/>
    </source>
</evidence>
<dbReference type="PROSITE" id="PS50888">
    <property type="entry name" value="BHLH"/>
    <property type="match status" value="1"/>
</dbReference>
<evidence type="ECO:0000256" key="4">
    <source>
        <dbReference type="ARBA" id="ARBA00023163"/>
    </source>
</evidence>
<organism evidence="8">
    <name type="scientific">Sesamum angustifolium</name>
    <dbReference type="NCBI Taxonomy" id="2727405"/>
    <lineage>
        <taxon>Eukaryota</taxon>
        <taxon>Viridiplantae</taxon>
        <taxon>Streptophyta</taxon>
        <taxon>Embryophyta</taxon>
        <taxon>Tracheophyta</taxon>
        <taxon>Spermatophyta</taxon>
        <taxon>Magnoliopsida</taxon>
        <taxon>eudicotyledons</taxon>
        <taxon>Gunneridae</taxon>
        <taxon>Pentapetalae</taxon>
        <taxon>asterids</taxon>
        <taxon>lamiids</taxon>
        <taxon>Lamiales</taxon>
        <taxon>Pedaliaceae</taxon>
        <taxon>Sesamum</taxon>
    </lineage>
</organism>
<dbReference type="GO" id="GO:0040008">
    <property type="term" value="P:regulation of growth"/>
    <property type="evidence" value="ECO:0007669"/>
    <property type="project" value="InterPro"/>
</dbReference>
<dbReference type="Gene3D" id="4.10.280.10">
    <property type="entry name" value="Helix-loop-helix DNA-binding domain"/>
    <property type="match status" value="1"/>
</dbReference>
<dbReference type="SUPFAM" id="SSF47459">
    <property type="entry name" value="HLH, helix-loop-helix DNA-binding domain"/>
    <property type="match status" value="1"/>
</dbReference>
<evidence type="ECO:0000256" key="3">
    <source>
        <dbReference type="ARBA" id="ARBA00023015"/>
    </source>
</evidence>
<dbReference type="PANTHER" id="PTHR38546:SF3">
    <property type="entry name" value="DNA BINDING PROTEIN"/>
    <property type="match status" value="1"/>
</dbReference>
<evidence type="ECO:0000256" key="1">
    <source>
        <dbReference type="ARBA" id="ARBA00004123"/>
    </source>
</evidence>
<reference evidence="8" key="2">
    <citation type="journal article" date="2024" name="Plant">
        <title>Genomic evolution and insights into agronomic trait innovations of Sesamum species.</title>
        <authorList>
            <person name="Miao H."/>
            <person name="Wang L."/>
            <person name="Qu L."/>
            <person name="Liu H."/>
            <person name="Sun Y."/>
            <person name="Le M."/>
            <person name="Wang Q."/>
            <person name="Wei S."/>
            <person name="Zheng Y."/>
            <person name="Lin W."/>
            <person name="Duan Y."/>
            <person name="Cao H."/>
            <person name="Xiong S."/>
            <person name="Wang X."/>
            <person name="Wei L."/>
            <person name="Li C."/>
            <person name="Ma Q."/>
            <person name="Ju M."/>
            <person name="Zhao R."/>
            <person name="Li G."/>
            <person name="Mu C."/>
            <person name="Tian Q."/>
            <person name="Mei H."/>
            <person name="Zhang T."/>
            <person name="Gao T."/>
            <person name="Zhang H."/>
        </authorList>
    </citation>
    <scope>NUCLEOTIDE SEQUENCE</scope>
    <source>
        <strain evidence="8">G01</strain>
    </source>
</reference>